<dbReference type="Gene3D" id="3.40.50.300">
    <property type="entry name" value="P-loop containing nucleotide triphosphate hydrolases"/>
    <property type="match status" value="1"/>
</dbReference>
<organism evidence="4 5">
    <name type="scientific">Actinokineospora iranica</name>
    <dbReference type="NCBI Taxonomy" id="1271860"/>
    <lineage>
        <taxon>Bacteria</taxon>
        <taxon>Bacillati</taxon>
        <taxon>Actinomycetota</taxon>
        <taxon>Actinomycetes</taxon>
        <taxon>Pseudonocardiales</taxon>
        <taxon>Pseudonocardiaceae</taxon>
        <taxon>Actinokineospora</taxon>
    </lineage>
</organism>
<dbReference type="Pfam" id="PF20441">
    <property type="entry name" value="TerL_nuclease"/>
    <property type="match status" value="1"/>
</dbReference>
<dbReference type="RefSeq" id="WP_228771311.1">
    <property type="nucleotide sequence ID" value="NZ_FMZZ01000001.1"/>
</dbReference>
<protein>
    <submittedName>
        <fullName evidence="4">Phage terminase-like protein, large subunit, contains N-terminal HTH domain</fullName>
    </submittedName>
</protein>
<dbReference type="PANTHER" id="PTHR41287">
    <property type="match status" value="1"/>
</dbReference>
<reference evidence="5" key="1">
    <citation type="submission" date="2016-10" db="EMBL/GenBank/DDBJ databases">
        <authorList>
            <person name="Varghese N."/>
            <person name="Submissions S."/>
        </authorList>
    </citation>
    <scope>NUCLEOTIDE SEQUENCE [LARGE SCALE GENOMIC DNA]</scope>
    <source>
        <strain evidence="5">IBRC-M 10403</strain>
    </source>
</reference>
<dbReference type="InterPro" id="IPR046461">
    <property type="entry name" value="TerL_ATPase"/>
</dbReference>
<sequence>MATTTAQTDSSANNRRRVSGARTTATARPRTRTATPRTTTKDKHGARLPVCGRVFDNRTCRKRGEHFCAPRADHAQAFAEEVCVHTKDRWARLPFILAPWQREDIVRPLFGEVRWDDEAHCYVRRFRIAWIEIARKNGKSELLAFVALYMLCGDGVESAEIYGCARDTDQAKLVFNVAARMVRLSPVLRRRLRVIEHSARIVDEKTNSVYTVVPADALGNLGSNPSCVIFDEVLTQPNGDFWTAMRTGMGTRLQPLLIAATTAGNDPTSFAKAEHDECARIADNPDRAPHRFVYLRNLPEDADPWDETNWHYANPALGDFLSLAALREEALEARNDPAKENSFRQFRLNQWVAQSTRWMPMHLYLVCTGTPTDHPAQLREQHAGRPAWGGLDLASKLDLTAWCLIVPDGIDGHPSALWRFWLPETGIEFLDQHLDGRASRWAEQGWITATEGEVIDYDVIENEITADTGLLRVADISYDEWSGEPVRQRLERRTGAPLFPVAQTYKGMTHGMTELMALTKSRGWSHHGNPVAEYCFDSVEVRHPPGEPDLIRPDKPERGKTGKRIDAVPTAAMAVGGWRLRGQKPRKSGRMVVTG</sequence>
<proteinExistence type="predicted"/>
<dbReference type="Pfam" id="PF03354">
    <property type="entry name" value="TerL_ATPase"/>
    <property type="match status" value="1"/>
</dbReference>
<name>A0A1G6K3E3_9PSEU</name>
<evidence type="ECO:0000313" key="4">
    <source>
        <dbReference type="EMBL" id="SDC25549.1"/>
    </source>
</evidence>
<dbReference type="Proteomes" id="UP000199501">
    <property type="component" value="Unassembled WGS sequence"/>
</dbReference>
<keyword evidence="5" id="KW-1185">Reference proteome</keyword>
<evidence type="ECO:0000313" key="5">
    <source>
        <dbReference type="Proteomes" id="UP000199501"/>
    </source>
</evidence>
<evidence type="ECO:0000259" key="2">
    <source>
        <dbReference type="Pfam" id="PF03354"/>
    </source>
</evidence>
<dbReference type="STRING" id="1271860.SAMN05216174_101697"/>
<dbReference type="GO" id="GO:0004519">
    <property type="term" value="F:endonuclease activity"/>
    <property type="evidence" value="ECO:0007669"/>
    <property type="project" value="InterPro"/>
</dbReference>
<dbReference type="EMBL" id="FMZZ01000001">
    <property type="protein sequence ID" value="SDC25549.1"/>
    <property type="molecule type" value="Genomic_DNA"/>
</dbReference>
<dbReference type="InterPro" id="IPR005021">
    <property type="entry name" value="Terminase_largesu-like"/>
</dbReference>
<accession>A0A1G6K3E3</accession>
<feature type="compositionally biased region" description="Low complexity" evidence="1">
    <location>
        <begin position="21"/>
        <end position="38"/>
    </location>
</feature>
<feature type="region of interest" description="Disordered" evidence="1">
    <location>
        <begin position="1"/>
        <end position="44"/>
    </location>
</feature>
<evidence type="ECO:0000256" key="1">
    <source>
        <dbReference type="SAM" id="MobiDB-lite"/>
    </source>
</evidence>
<dbReference type="AlphaFoldDB" id="A0A1G6K3E3"/>
<feature type="compositionally biased region" description="Polar residues" evidence="1">
    <location>
        <begin position="1"/>
        <end position="13"/>
    </location>
</feature>
<gene>
    <name evidence="4" type="ORF">SAMN05216174_101697</name>
</gene>
<dbReference type="InterPro" id="IPR027417">
    <property type="entry name" value="P-loop_NTPase"/>
</dbReference>
<feature type="domain" description="Terminase large subunit-like ATPase" evidence="2">
    <location>
        <begin position="120"/>
        <end position="274"/>
    </location>
</feature>
<evidence type="ECO:0000259" key="3">
    <source>
        <dbReference type="Pfam" id="PF20441"/>
    </source>
</evidence>
<feature type="domain" description="Terminase large subunit-like endonuclease" evidence="3">
    <location>
        <begin position="290"/>
        <end position="576"/>
    </location>
</feature>
<dbReference type="PANTHER" id="PTHR41287:SF1">
    <property type="entry name" value="PROTEIN YMFN"/>
    <property type="match status" value="1"/>
</dbReference>
<dbReference type="InterPro" id="IPR046462">
    <property type="entry name" value="TerL_nuclease"/>
</dbReference>